<dbReference type="Pfam" id="PF16859">
    <property type="entry name" value="TetR_C_11"/>
    <property type="match status" value="1"/>
</dbReference>
<evidence type="ECO:0000256" key="2">
    <source>
        <dbReference type="ARBA" id="ARBA00023125"/>
    </source>
</evidence>
<dbReference type="InterPro" id="IPR050109">
    <property type="entry name" value="HTH-type_TetR-like_transc_reg"/>
</dbReference>
<evidence type="ECO:0000256" key="4">
    <source>
        <dbReference type="PROSITE-ProRule" id="PRU00335"/>
    </source>
</evidence>
<dbReference type="InterPro" id="IPR023772">
    <property type="entry name" value="DNA-bd_HTH_TetR-type_CS"/>
</dbReference>
<dbReference type="PANTHER" id="PTHR30055">
    <property type="entry name" value="HTH-TYPE TRANSCRIPTIONAL REGULATOR RUTR"/>
    <property type="match status" value="1"/>
</dbReference>
<organism evidence="6 7">
    <name type="scientific">Labilithrix luteola</name>
    <dbReference type="NCBI Taxonomy" id="1391654"/>
    <lineage>
        <taxon>Bacteria</taxon>
        <taxon>Pseudomonadati</taxon>
        <taxon>Myxococcota</taxon>
        <taxon>Polyangia</taxon>
        <taxon>Polyangiales</taxon>
        <taxon>Labilitrichaceae</taxon>
        <taxon>Labilithrix</taxon>
    </lineage>
</organism>
<accession>A0A0K1PWZ4</accession>
<dbReference type="Gene3D" id="1.10.357.10">
    <property type="entry name" value="Tetracycline Repressor, domain 2"/>
    <property type="match status" value="1"/>
</dbReference>
<dbReference type="SUPFAM" id="SSF46689">
    <property type="entry name" value="Homeodomain-like"/>
    <property type="match status" value="1"/>
</dbReference>
<proteinExistence type="predicted"/>
<dbReference type="GO" id="GO:0000976">
    <property type="term" value="F:transcription cis-regulatory region binding"/>
    <property type="evidence" value="ECO:0007669"/>
    <property type="project" value="TreeGrafter"/>
</dbReference>
<dbReference type="PROSITE" id="PS01081">
    <property type="entry name" value="HTH_TETR_1"/>
    <property type="match status" value="1"/>
</dbReference>
<reference evidence="6 7" key="1">
    <citation type="submission" date="2015-08" db="EMBL/GenBank/DDBJ databases">
        <authorList>
            <person name="Babu N.S."/>
            <person name="Beckwith C.J."/>
            <person name="Beseler K.G."/>
            <person name="Brison A."/>
            <person name="Carone J.V."/>
            <person name="Caskin T.P."/>
            <person name="Diamond M."/>
            <person name="Durham M.E."/>
            <person name="Foxe J.M."/>
            <person name="Go M."/>
            <person name="Henderson B.A."/>
            <person name="Jones I.B."/>
            <person name="McGettigan J.A."/>
            <person name="Micheletti S.J."/>
            <person name="Nasrallah M.E."/>
            <person name="Ortiz D."/>
            <person name="Piller C.R."/>
            <person name="Privatt S.R."/>
            <person name="Schneider S.L."/>
            <person name="Sharp S."/>
            <person name="Smith T.C."/>
            <person name="Stanton J.D."/>
            <person name="Ullery H.E."/>
            <person name="Wilson R.J."/>
            <person name="Serrano M.G."/>
            <person name="Buck G."/>
            <person name="Lee V."/>
            <person name="Wang Y."/>
            <person name="Carvalho R."/>
            <person name="Voegtly L."/>
            <person name="Shi R."/>
            <person name="Duckworth R."/>
            <person name="Johnson A."/>
            <person name="Loviza R."/>
            <person name="Walstead R."/>
            <person name="Shah Z."/>
            <person name="Kiflezghi M."/>
            <person name="Wade K."/>
            <person name="Ball S.L."/>
            <person name="Bradley K.W."/>
            <person name="Asai D.J."/>
            <person name="Bowman C.A."/>
            <person name="Russell D.A."/>
            <person name="Pope W.H."/>
            <person name="Jacobs-Sera D."/>
            <person name="Hendrix R.W."/>
            <person name="Hatfull G.F."/>
        </authorList>
    </citation>
    <scope>NUCLEOTIDE SEQUENCE [LARGE SCALE GENOMIC DNA]</scope>
    <source>
        <strain evidence="6 7">DSM 27648</strain>
    </source>
</reference>
<gene>
    <name evidence="6" type="ORF">AKJ09_04712</name>
</gene>
<dbReference type="InterPro" id="IPR036271">
    <property type="entry name" value="Tet_transcr_reg_TetR-rel_C_sf"/>
</dbReference>
<keyword evidence="1" id="KW-0805">Transcription regulation</keyword>
<dbReference type="KEGG" id="llu:AKJ09_04712"/>
<name>A0A0K1PWZ4_9BACT</name>
<evidence type="ECO:0000313" key="6">
    <source>
        <dbReference type="EMBL" id="AKU98048.1"/>
    </source>
</evidence>
<sequence>MLEATLEELARVGYGAFSMETVAERAGVHKTSVYRRWPTKADLTGAALQREADSTLCFPDTGSIRSDVVSMMREFRNILATHRGQSLVRMMLAEGPSPELAALVDSLRKKKEKEPKQALARAVAQGELPAGTDIELVLCTLIGALQNLYFVHHELPTDRRIEQMVNLVFDGACSGGGCRVRAAK</sequence>
<dbReference type="PANTHER" id="PTHR30055:SF148">
    <property type="entry name" value="TETR-FAMILY TRANSCRIPTIONAL REGULATOR"/>
    <property type="match status" value="1"/>
</dbReference>
<dbReference type="InterPro" id="IPR001647">
    <property type="entry name" value="HTH_TetR"/>
</dbReference>
<feature type="domain" description="HTH tetR-type" evidence="5">
    <location>
        <begin position="1"/>
        <end position="55"/>
    </location>
</feature>
<dbReference type="EMBL" id="CP012333">
    <property type="protein sequence ID" value="AKU98048.1"/>
    <property type="molecule type" value="Genomic_DNA"/>
</dbReference>
<dbReference type="SUPFAM" id="SSF48498">
    <property type="entry name" value="Tetracyclin repressor-like, C-terminal domain"/>
    <property type="match status" value="1"/>
</dbReference>
<keyword evidence="2 4" id="KW-0238">DNA-binding</keyword>
<dbReference type="AlphaFoldDB" id="A0A0K1PWZ4"/>
<evidence type="ECO:0000256" key="3">
    <source>
        <dbReference type="ARBA" id="ARBA00023163"/>
    </source>
</evidence>
<dbReference type="InterPro" id="IPR011075">
    <property type="entry name" value="TetR_C"/>
</dbReference>
<keyword evidence="3" id="KW-0804">Transcription</keyword>
<dbReference type="Pfam" id="PF00440">
    <property type="entry name" value="TetR_N"/>
    <property type="match status" value="1"/>
</dbReference>
<dbReference type="GO" id="GO:0003700">
    <property type="term" value="F:DNA-binding transcription factor activity"/>
    <property type="evidence" value="ECO:0007669"/>
    <property type="project" value="TreeGrafter"/>
</dbReference>
<keyword evidence="7" id="KW-1185">Reference proteome</keyword>
<dbReference type="InterPro" id="IPR009057">
    <property type="entry name" value="Homeodomain-like_sf"/>
</dbReference>
<dbReference type="STRING" id="1391654.AKJ09_04712"/>
<feature type="DNA-binding region" description="H-T-H motif" evidence="4">
    <location>
        <begin position="18"/>
        <end position="37"/>
    </location>
</feature>
<evidence type="ECO:0000256" key="1">
    <source>
        <dbReference type="ARBA" id="ARBA00023015"/>
    </source>
</evidence>
<dbReference type="PROSITE" id="PS50977">
    <property type="entry name" value="HTH_TETR_2"/>
    <property type="match status" value="1"/>
</dbReference>
<evidence type="ECO:0000313" key="7">
    <source>
        <dbReference type="Proteomes" id="UP000064967"/>
    </source>
</evidence>
<dbReference type="Proteomes" id="UP000064967">
    <property type="component" value="Chromosome"/>
</dbReference>
<dbReference type="Gene3D" id="1.10.10.60">
    <property type="entry name" value="Homeodomain-like"/>
    <property type="match status" value="1"/>
</dbReference>
<protein>
    <submittedName>
        <fullName evidence="6">Transcriptional regulator, TetR family</fullName>
    </submittedName>
</protein>
<evidence type="ECO:0000259" key="5">
    <source>
        <dbReference type="PROSITE" id="PS50977"/>
    </source>
</evidence>
<dbReference type="PATRIC" id="fig|1391654.3.peg.4778"/>